<reference evidence="1 2" key="1">
    <citation type="submission" date="2015-04" db="EMBL/GenBank/DDBJ databases">
        <title>Draft genome sequence of bacteremic isolate Catabacter hongkongensis type strain HKU16T.</title>
        <authorList>
            <person name="Lau S.K."/>
            <person name="Teng J.L."/>
            <person name="Huang Y."/>
            <person name="Curreem S.O."/>
            <person name="Tsui S.K."/>
            <person name="Woo P.C."/>
        </authorList>
    </citation>
    <scope>NUCLEOTIDE SEQUENCE [LARGE SCALE GENOMIC DNA]</scope>
    <source>
        <strain evidence="1 2">HKU16</strain>
    </source>
</reference>
<proteinExistence type="predicted"/>
<dbReference type="EMBL" id="LAYJ01000112">
    <property type="protein sequence ID" value="KKI50118.1"/>
    <property type="molecule type" value="Genomic_DNA"/>
</dbReference>
<gene>
    <name evidence="1" type="ORF">CHK_2181</name>
</gene>
<evidence type="ECO:0000313" key="2">
    <source>
        <dbReference type="Proteomes" id="UP000034076"/>
    </source>
</evidence>
<accession>A0A0M2ND41</accession>
<evidence type="ECO:0000313" key="1">
    <source>
        <dbReference type="EMBL" id="KKI50118.1"/>
    </source>
</evidence>
<dbReference type="RefSeq" id="WP_046444015.1">
    <property type="nucleotide sequence ID" value="NZ_CAUERS010000032.1"/>
</dbReference>
<protein>
    <submittedName>
        <fullName evidence="1">Uncharacterized protein</fullName>
    </submittedName>
</protein>
<sequence>MSNQKILDYLEQNVEGVAELAYFMQYGDELTSGAIMVDIEVDHFSGYEYCLAIMLLAANDIVIDRTRKRLFLQWFRDELANTDEEQTINRIANILEEEHFRFEARQTRLEELGRQKGL</sequence>
<comment type="caution">
    <text evidence="1">The sequence shown here is derived from an EMBL/GenBank/DDBJ whole genome shotgun (WGS) entry which is preliminary data.</text>
</comment>
<keyword evidence="2" id="KW-1185">Reference proteome</keyword>
<name>A0A0M2ND41_9FIRM</name>
<dbReference type="AlphaFoldDB" id="A0A0M2ND41"/>
<organism evidence="1 2">
    <name type="scientific">Christensenella hongkongensis</name>
    <dbReference type="NCBI Taxonomy" id="270498"/>
    <lineage>
        <taxon>Bacteria</taxon>
        <taxon>Bacillati</taxon>
        <taxon>Bacillota</taxon>
        <taxon>Clostridia</taxon>
        <taxon>Christensenellales</taxon>
        <taxon>Christensenellaceae</taxon>
        <taxon>Christensenella</taxon>
    </lineage>
</organism>
<dbReference type="Proteomes" id="UP000034076">
    <property type="component" value="Unassembled WGS sequence"/>
</dbReference>